<proteinExistence type="predicted"/>
<organism evidence="1">
    <name type="scientific">marine metagenome</name>
    <dbReference type="NCBI Taxonomy" id="408172"/>
    <lineage>
        <taxon>unclassified sequences</taxon>
        <taxon>metagenomes</taxon>
        <taxon>ecological metagenomes</taxon>
    </lineage>
</organism>
<evidence type="ECO:0000313" key="1">
    <source>
        <dbReference type="EMBL" id="SVD43824.1"/>
    </source>
</evidence>
<reference evidence="1" key="1">
    <citation type="submission" date="2018-05" db="EMBL/GenBank/DDBJ databases">
        <authorList>
            <person name="Lanie J.A."/>
            <person name="Ng W.-L."/>
            <person name="Kazmierczak K.M."/>
            <person name="Andrzejewski T.M."/>
            <person name="Davidsen T.M."/>
            <person name="Wayne K.J."/>
            <person name="Tettelin H."/>
            <person name="Glass J.I."/>
            <person name="Rusch D."/>
            <person name="Podicherti R."/>
            <person name="Tsui H.-C.T."/>
            <person name="Winkler M.E."/>
        </authorList>
    </citation>
    <scope>NUCLEOTIDE SEQUENCE</scope>
</reference>
<name>A0A382VBG0_9ZZZZ</name>
<dbReference type="AlphaFoldDB" id="A0A382VBG0"/>
<gene>
    <name evidence="1" type="ORF">METZ01_LOCUS396678</name>
</gene>
<sequence length="29" mass="3372">MTSKFDYKSIEYKTKPPSENGGLFRASWC</sequence>
<protein>
    <submittedName>
        <fullName evidence="1">Uncharacterized protein</fullName>
    </submittedName>
</protein>
<accession>A0A382VBG0</accession>
<dbReference type="EMBL" id="UINC01150659">
    <property type="protein sequence ID" value="SVD43824.1"/>
    <property type="molecule type" value="Genomic_DNA"/>
</dbReference>
<feature type="non-terminal residue" evidence="1">
    <location>
        <position position="29"/>
    </location>
</feature>